<accession>A0A1V9XSI6</accession>
<evidence type="ECO:0000313" key="2">
    <source>
        <dbReference type="Proteomes" id="UP000192247"/>
    </source>
</evidence>
<feature type="non-terminal residue" evidence="1">
    <location>
        <position position="20"/>
    </location>
</feature>
<proteinExistence type="predicted"/>
<sequence length="20" mass="2341">MLTIKRDLVPIKAHFFILNA</sequence>
<protein>
    <submittedName>
        <fullName evidence="1">Uncharacterized protein</fullName>
    </submittedName>
</protein>
<dbReference type="Proteomes" id="UP000192247">
    <property type="component" value="Unassembled WGS sequence"/>
</dbReference>
<dbReference type="EMBL" id="MNPL01004826">
    <property type="protein sequence ID" value="OQR76435.1"/>
    <property type="molecule type" value="Genomic_DNA"/>
</dbReference>
<dbReference type="InParanoid" id="A0A1V9XSI6"/>
<name>A0A1V9XSI6_9ACAR</name>
<organism evidence="1 2">
    <name type="scientific">Tropilaelaps mercedesae</name>
    <dbReference type="NCBI Taxonomy" id="418985"/>
    <lineage>
        <taxon>Eukaryota</taxon>
        <taxon>Metazoa</taxon>
        <taxon>Ecdysozoa</taxon>
        <taxon>Arthropoda</taxon>
        <taxon>Chelicerata</taxon>
        <taxon>Arachnida</taxon>
        <taxon>Acari</taxon>
        <taxon>Parasitiformes</taxon>
        <taxon>Mesostigmata</taxon>
        <taxon>Gamasina</taxon>
        <taxon>Dermanyssoidea</taxon>
        <taxon>Laelapidae</taxon>
        <taxon>Tropilaelaps</taxon>
    </lineage>
</organism>
<evidence type="ECO:0000313" key="1">
    <source>
        <dbReference type="EMBL" id="OQR76435.1"/>
    </source>
</evidence>
<dbReference type="AlphaFoldDB" id="A0A1V9XSI6"/>
<reference evidence="1 2" key="1">
    <citation type="journal article" date="2017" name="Gigascience">
        <title>Draft genome of the honey bee ectoparasitic mite, Tropilaelaps mercedesae, is shaped by the parasitic life history.</title>
        <authorList>
            <person name="Dong X."/>
            <person name="Armstrong S.D."/>
            <person name="Xia D."/>
            <person name="Makepeace B.L."/>
            <person name="Darby A.C."/>
            <person name="Kadowaki T."/>
        </authorList>
    </citation>
    <scope>NUCLEOTIDE SEQUENCE [LARGE SCALE GENOMIC DNA]</scope>
    <source>
        <strain evidence="1">Wuxi-XJTLU</strain>
    </source>
</reference>
<keyword evidence="2" id="KW-1185">Reference proteome</keyword>
<comment type="caution">
    <text evidence="1">The sequence shown here is derived from an EMBL/GenBank/DDBJ whole genome shotgun (WGS) entry which is preliminary data.</text>
</comment>
<gene>
    <name evidence="1" type="ORF">BIW11_03074</name>
</gene>